<evidence type="ECO:0000313" key="3">
    <source>
        <dbReference type="Proteomes" id="UP000077671"/>
    </source>
</evidence>
<name>A0A177UZP4_9BASI</name>
<organism evidence="2 3">
    <name type="scientific">Tilletia caries</name>
    <name type="common">wheat bunt fungus</name>
    <dbReference type="NCBI Taxonomy" id="13290"/>
    <lineage>
        <taxon>Eukaryota</taxon>
        <taxon>Fungi</taxon>
        <taxon>Dikarya</taxon>
        <taxon>Basidiomycota</taxon>
        <taxon>Ustilaginomycotina</taxon>
        <taxon>Exobasidiomycetes</taxon>
        <taxon>Tilletiales</taxon>
        <taxon>Tilletiaceae</taxon>
        <taxon>Tilletia</taxon>
    </lineage>
</organism>
<evidence type="ECO:0000259" key="1">
    <source>
        <dbReference type="Pfam" id="PF24626"/>
    </source>
</evidence>
<dbReference type="Pfam" id="PF24626">
    <property type="entry name" value="SH3_Tf2-1"/>
    <property type="match status" value="1"/>
</dbReference>
<dbReference type="InterPro" id="IPR056924">
    <property type="entry name" value="SH3_Tf2-1"/>
</dbReference>
<dbReference type="AlphaFoldDB" id="A0A177UZP4"/>
<gene>
    <name evidence="2" type="ORF">A4X03_0g6304</name>
</gene>
<reference evidence="2" key="1">
    <citation type="submission" date="2016-04" db="EMBL/GenBank/DDBJ databases">
        <authorList>
            <person name="Nguyen H.D."/>
            <person name="Kesanakurti P."/>
            <person name="Cullis J."/>
            <person name="Levesque C.A."/>
            <person name="Hambleton S."/>
        </authorList>
    </citation>
    <scope>NUCLEOTIDE SEQUENCE</scope>
    <source>
        <strain evidence="2">DAOMC 238032</strain>
    </source>
</reference>
<protein>
    <recommendedName>
        <fullName evidence="1">Tf2-1-like SH3-like domain-containing protein</fullName>
    </recommendedName>
</protein>
<dbReference type="Proteomes" id="UP000077671">
    <property type="component" value="Unassembled WGS sequence"/>
</dbReference>
<feature type="domain" description="Tf2-1-like SH3-like" evidence="1">
    <location>
        <begin position="84"/>
        <end position="140"/>
    </location>
</feature>
<evidence type="ECO:0000313" key="2">
    <source>
        <dbReference type="EMBL" id="KAE8251843.1"/>
    </source>
</evidence>
<sequence length="221" mass="24196">MNSTPALSTGFRPFDLVFVAHPDVVHAVFDGHEHSGVSSFEERLSAAAERLDEARRAILEARSDQKRRYDARRSAIPALHTGMMVWVRLRDRPLPGLVRDKLDARKHGPFEVVEVLSAHRVRLRLPADLDVDPVFNVEQLDFAPVEVDPFADARVLPTVDTAALPSGPAFVPDSVDALPTTTDAVAPDQDVVETESVAAASRSRRAPGNLREFQLGTLAPV</sequence>
<dbReference type="EMBL" id="LWDD02001173">
    <property type="protein sequence ID" value="KAE8251843.1"/>
    <property type="molecule type" value="Genomic_DNA"/>
</dbReference>
<reference evidence="2" key="2">
    <citation type="journal article" date="2019" name="IMA Fungus">
        <title>Genome sequencing and comparison of five Tilletia species to identify candidate genes for the detection of regulated species infecting wheat.</title>
        <authorList>
            <person name="Nguyen H.D.T."/>
            <person name="Sultana T."/>
            <person name="Kesanakurti P."/>
            <person name="Hambleton S."/>
        </authorList>
    </citation>
    <scope>NUCLEOTIDE SEQUENCE</scope>
    <source>
        <strain evidence="2">DAOMC 238032</strain>
    </source>
</reference>
<comment type="caution">
    <text evidence="2">The sequence shown here is derived from an EMBL/GenBank/DDBJ whole genome shotgun (WGS) entry which is preliminary data.</text>
</comment>
<accession>A0A177UZP4</accession>
<proteinExistence type="predicted"/>